<keyword evidence="1 2" id="KW-0443">Lipid metabolism</keyword>
<name>A0A0W0TND9_9GAMM</name>
<evidence type="ECO:0000256" key="2">
    <source>
        <dbReference type="PROSITE-ProRule" id="PRU01161"/>
    </source>
</evidence>
<keyword evidence="2 4" id="KW-0378">Hydrolase</keyword>
<feature type="active site" description="Proton acceptor" evidence="2">
    <location>
        <position position="510"/>
    </location>
</feature>
<dbReference type="InterPro" id="IPR002641">
    <property type="entry name" value="PNPLA_dom"/>
</dbReference>
<evidence type="ECO:0000256" key="1">
    <source>
        <dbReference type="ARBA" id="ARBA00023098"/>
    </source>
</evidence>
<accession>A0A0W0TND9</accession>
<proteinExistence type="predicted"/>
<dbReference type="InterPro" id="IPR016035">
    <property type="entry name" value="Acyl_Trfase/lysoPLipase"/>
</dbReference>
<keyword evidence="2" id="KW-0442">Lipid degradation</keyword>
<dbReference type="GO" id="GO:0016042">
    <property type="term" value="P:lipid catabolic process"/>
    <property type="evidence" value="ECO:0007669"/>
    <property type="project" value="UniProtKB-UniRule"/>
</dbReference>
<dbReference type="PROSITE" id="PS51635">
    <property type="entry name" value="PNPLA"/>
    <property type="match status" value="1"/>
</dbReference>
<dbReference type="AlphaFoldDB" id="A0A0W0TND9"/>
<feature type="active site" description="Nucleophile" evidence="2">
    <location>
        <position position="350"/>
    </location>
</feature>
<feature type="short sequence motif" description="DGA/G" evidence="2">
    <location>
        <begin position="510"/>
        <end position="512"/>
    </location>
</feature>
<dbReference type="Proteomes" id="UP000054785">
    <property type="component" value="Unassembled WGS sequence"/>
</dbReference>
<organism evidence="4 5">
    <name type="scientific">Legionella geestiana</name>
    <dbReference type="NCBI Taxonomy" id="45065"/>
    <lineage>
        <taxon>Bacteria</taxon>
        <taxon>Pseudomonadati</taxon>
        <taxon>Pseudomonadota</taxon>
        <taxon>Gammaproteobacteria</taxon>
        <taxon>Legionellales</taxon>
        <taxon>Legionellaceae</taxon>
        <taxon>Legionella</taxon>
    </lineage>
</organism>
<dbReference type="EMBL" id="LNYC01000073">
    <property type="protein sequence ID" value="KTC97087.1"/>
    <property type="molecule type" value="Genomic_DNA"/>
</dbReference>
<dbReference type="Pfam" id="PF01734">
    <property type="entry name" value="Patatin"/>
    <property type="match status" value="1"/>
</dbReference>
<dbReference type="InterPro" id="IPR052580">
    <property type="entry name" value="Lipid_Hydrolase"/>
</dbReference>
<dbReference type="SUPFAM" id="SSF52151">
    <property type="entry name" value="FabD/lysophospholipase-like"/>
    <property type="match status" value="1"/>
</dbReference>
<dbReference type="GO" id="GO:0016787">
    <property type="term" value="F:hydrolase activity"/>
    <property type="evidence" value="ECO:0007669"/>
    <property type="project" value="UniProtKB-UniRule"/>
</dbReference>
<dbReference type="InterPro" id="IPR049988">
    <property type="entry name" value="T4SS_VpdC"/>
</dbReference>
<dbReference type="STRING" id="45065.Lgee_2058"/>
<feature type="domain" description="PNPLA" evidence="3">
    <location>
        <begin position="317"/>
        <end position="523"/>
    </location>
</feature>
<keyword evidence="5" id="KW-1185">Reference proteome</keyword>
<dbReference type="CDD" id="cd07207">
    <property type="entry name" value="Pat_ExoU_VipD_like"/>
    <property type="match status" value="1"/>
</dbReference>
<dbReference type="NCBIfam" id="NF043045">
    <property type="entry name" value="T4SS_VpdC"/>
    <property type="match status" value="1"/>
</dbReference>
<evidence type="ECO:0000259" key="3">
    <source>
        <dbReference type="PROSITE" id="PS51635"/>
    </source>
</evidence>
<feature type="short sequence motif" description="GXSXG" evidence="2">
    <location>
        <begin position="348"/>
        <end position="352"/>
    </location>
</feature>
<comment type="caution">
    <text evidence="4">The sequence shown here is derived from an EMBL/GenBank/DDBJ whole genome shotgun (WGS) entry which is preliminary data.</text>
</comment>
<sequence length="920" mass="104599">MVQGNVQSVLAADGDERIDNNRLLFKKYLLTVAGGWLRINNLFPDNRYTLADYLFDNERIIIDFSRLEPSRRERFLRWFLTPHEEDASRFYLSAVDTSEYRGYTAEVALSYWGRIKNWLLYGKRTRHWQLDSLSLSMDYQLTGMEVDEGEQGLLVGLNQTRTPAGDEKYRNPAENFESGVTGNTKRVYLTDAVIDELLERDIHTMDEEAFLTILDTPHPLSIPVASDETRWRLMREWREGEFFVTPLFWYQRLWRWIVSLFTGGLTVTPASPEQNTSSEEQGSELHQLALSDTLTVSQVSDQSTLSVREMRPEIDRFVFSGGGSKLFAHIGACKRLHEQGIYPVAFAGSSAGAIMALLSYLGYSADEILEKFRVMRQDRLVSFDRMDRSGISDTTALKAALDLLISCKVVELVERYQLHASEEGRFFLESEVFRDGQVTFASLEALRVRCEGSGLGEKLAVTATNAELRATRYFSYETTPHTEVSEAVKISASIPVVYKPTIFDGHLYCDGGVLSNVPTEVFRDEGETFLESDGTSLRVLVLQFDNGPERSALYRLGERVYRESWLVNHIYQFLTGVLDPASGWEQDRIKLRRHALQTILMDVGYVSATQFDLSHDLRQQLVESGYRAAESYLEARMGDSPCGGGEVMMASFSCVEELLLWCCWRKKPDCFEKIAESHFARTVDANWLQMLRARFFVHAGAMNDSDEEPLSNHDVLTEPPMSSQFRFQPQVTPVRALPVRGYLGNLRFFNVVYPLLGDIMDAHFTVAADAQAFRQARHALCLNDPCVPLWQTLSEVKGDTHIVVYLLRMLLQAWTNHPTESVIVYLQNLHNALHEMPVQAMPIVFARWSLSRMQCETLLKCLPDMRAIIEQCSGFREDFGVKAPVPPARRFTPPQVSAPIDIPIPENLEDNGTKSFGFGI</sequence>
<dbReference type="Gene3D" id="3.40.1090.10">
    <property type="entry name" value="Cytosolic phospholipase A2 catalytic domain"/>
    <property type="match status" value="1"/>
</dbReference>
<dbReference type="PANTHER" id="PTHR46394:SF1">
    <property type="entry name" value="PNPLA DOMAIN-CONTAINING PROTEIN"/>
    <property type="match status" value="1"/>
</dbReference>
<dbReference type="PATRIC" id="fig|45065.4.peg.2234"/>
<reference evidence="4 5" key="1">
    <citation type="submission" date="2015-11" db="EMBL/GenBank/DDBJ databases">
        <title>Genomic analysis of 38 Legionella species identifies large and diverse effector repertoires.</title>
        <authorList>
            <person name="Burstein D."/>
            <person name="Amaro F."/>
            <person name="Zusman T."/>
            <person name="Lifshitz Z."/>
            <person name="Cohen O."/>
            <person name="Gilbert J.A."/>
            <person name="Pupko T."/>
            <person name="Shuman H.A."/>
            <person name="Segal G."/>
        </authorList>
    </citation>
    <scope>NUCLEOTIDE SEQUENCE [LARGE SCALE GENOMIC DNA]</scope>
    <source>
        <strain evidence="4 5">ATCC 49504</strain>
    </source>
</reference>
<dbReference type="PANTHER" id="PTHR46394">
    <property type="entry name" value="ANNEXIN"/>
    <property type="match status" value="1"/>
</dbReference>
<evidence type="ECO:0000313" key="5">
    <source>
        <dbReference type="Proteomes" id="UP000054785"/>
    </source>
</evidence>
<protein>
    <submittedName>
        <fullName evidence="4">Esterase of the alpha-beta hydrolase superfamily protein</fullName>
    </submittedName>
</protein>
<evidence type="ECO:0000313" key="4">
    <source>
        <dbReference type="EMBL" id="KTC97087.1"/>
    </source>
</evidence>
<gene>
    <name evidence="4" type="primary">rssA</name>
    <name evidence="4" type="ORF">Lgee_2058</name>
</gene>
<comment type="caution">
    <text evidence="2">Lacks conserved residue(s) required for the propagation of feature annotation.</text>
</comment>